<gene>
    <name evidence="1" type="ORF">T4D_1339</name>
</gene>
<evidence type="ECO:0000313" key="2">
    <source>
        <dbReference type="Proteomes" id="UP000054995"/>
    </source>
</evidence>
<sequence>MNSQKKTKLNKETLNIHLYLIVSQTGLSLVRRILPSQSAHSYSACATCYISSIIRLIDLCGDCIVQQNRLSQADVLNSALHQLYIKNMKLLKKVLLALSALVK</sequence>
<proteinExistence type="predicted"/>
<dbReference type="EMBL" id="JYDT01000026">
    <property type="protein sequence ID" value="KRY89963.1"/>
    <property type="molecule type" value="Genomic_DNA"/>
</dbReference>
<protein>
    <submittedName>
        <fullName evidence="1">Uncharacterized protein</fullName>
    </submittedName>
</protein>
<dbReference type="Proteomes" id="UP000054995">
    <property type="component" value="Unassembled WGS sequence"/>
</dbReference>
<accession>A0A0V1FVB5</accession>
<organism evidence="1 2">
    <name type="scientific">Trichinella pseudospiralis</name>
    <name type="common">Parasitic roundworm</name>
    <dbReference type="NCBI Taxonomy" id="6337"/>
    <lineage>
        <taxon>Eukaryota</taxon>
        <taxon>Metazoa</taxon>
        <taxon>Ecdysozoa</taxon>
        <taxon>Nematoda</taxon>
        <taxon>Enoplea</taxon>
        <taxon>Dorylaimia</taxon>
        <taxon>Trichinellida</taxon>
        <taxon>Trichinellidae</taxon>
        <taxon>Trichinella</taxon>
    </lineage>
</organism>
<reference evidence="1 2" key="1">
    <citation type="submission" date="2015-01" db="EMBL/GenBank/DDBJ databases">
        <title>Evolution of Trichinella species and genotypes.</title>
        <authorList>
            <person name="Korhonen P.K."/>
            <person name="Edoardo P."/>
            <person name="Giuseppe L.R."/>
            <person name="Gasser R.B."/>
        </authorList>
    </citation>
    <scope>NUCLEOTIDE SEQUENCE [LARGE SCALE GENOMIC DNA]</scope>
    <source>
        <strain evidence="1">ISS470</strain>
    </source>
</reference>
<name>A0A0V1FVB5_TRIPS</name>
<keyword evidence="2" id="KW-1185">Reference proteome</keyword>
<dbReference type="AlphaFoldDB" id="A0A0V1FVB5"/>
<evidence type="ECO:0000313" key="1">
    <source>
        <dbReference type="EMBL" id="KRY89963.1"/>
    </source>
</evidence>
<comment type="caution">
    <text evidence="1">The sequence shown here is derived from an EMBL/GenBank/DDBJ whole genome shotgun (WGS) entry which is preliminary data.</text>
</comment>